<proteinExistence type="predicted"/>
<keyword evidence="2" id="KW-1185">Reference proteome</keyword>
<dbReference type="AlphaFoldDB" id="A0A256FEX0"/>
<accession>A0A256FEX0</accession>
<organism evidence="1 2">
    <name type="scientific">Brucella thiophenivorans</name>
    <dbReference type="NCBI Taxonomy" id="571255"/>
    <lineage>
        <taxon>Bacteria</taxon>
        <taxon>Pseudomonadati</taxon>
        <taxon>Pseudomonadota</taxon>
        <taxon>Alphaproteobacteria</taxon>
        <taxon>Hyphomicrobiales</taxon>
        <taxon>Brucellaceae</taxon>
        <taxon>Brucella/Ochrobactrum group</taxon>
        <taxon>Brucella</taxon>
    </lineage>
</organism>
<evidence type="ECO:0000313" key="2">
    <source>
        <dbReference type="Proteomes" id="UP000215590"/>
    </source>
</evidence>
<sequence>MFGKRRQTIQKAFANKCDRHSQVESMRWIDKIAGQLVRSAWYLTF</sequence>
<name>A0A256FEX0_9HYPH</name>
<evidence type="ECO:0000313" key="1">
    <source>
        <dbReference type="EMBL" id="OYR13353.1"/>
    </source>
</evidence>
<dbReference type="EMBL" id="NNRJ01000053">
    <property type="protein sequence ID" value="OYR13353.1"/>
    <property type="molecule type" value="Genomic_DNA"/>
</dbReference>
<protein>
    <submittedName>
        <fullName evidence="1">Uncharacterized protein</fullName>
    </submittedName>
</protein>
<comment type="caution">
    <text evidence="1">The sequence shown here is derived from an EMBL/GenBank/DDBJ whole genome shotgun (WGS) entry which is preliminary data.</text>
</comment>
<reference evidence="1 2" key="1">
    <citation type="submission" date="2017-07" db="EMBL/GenBank/DDBJ databases">
        <title>Phylogenetic study on the rhizospheric bacterium Ochrobactrum sp. A44.</title>
        <authorList>
            <person name="Krzyzanowska D.M."/>
            <person name="Ossowicki A."/>
            <person name="Rajewska M."/>
            <person name="Maciag T."/>
            <person name="Kaczynski Z."/>
            <person name="Czerwicka M."/>
            <person name="Jafra S."/>
        </authorList>
    </citation>
    <scope>NUCLEOTIDE SEQUENCE [LARGE SCALE GENOMIC DNA]</scope>
    <source>
        <strain evidence="1 2">DSM 7216</strain>
    </source>
</reference>
<gene>
    <name evidence="1" type="ORF">CEV31_3474</name>
</gene>
<dbReference type="Proteomes" id="UP000215590">
    <property type="component" value="Unassembled WGS sequence"/>
</dbReference>